<organism evidence="1 2">
    <name type="scientific">Xylella taiwanensis</name>
    <dbReference type="NCBI Taxonomy" id="1444770"/>
    <lineage>
        <taxon>Bacteria</taxon>
        <taxon>Pseudomonadati</taxon>
        <taxon>Pseudomonadota</taxon>
        <taxon>Gammaproteobacteria</taxon>
        <taxon>Lysobacterales</taxon>
        <taxon>Lysobacteraceae</taxon>
        <taxon>Xylella</taxon>
    </lineage>
</organism>
<dbReference type="RefSeq" id="WP_425511094.1">
    <property type="nucleotide sequence ID" value="NZ_CP053627.1"/>
</dbReference>
<comment type="caution">
    <text evidence="1">The sequence shown here is derived from an EMBL/GenBank/DDBJ whole genome shotgun (WGS) entry which is preliminary data.</text>
</comment>
<dbReference type="GeneID" id="300797122"/>
<reference evidence="1 2" key="1">
    <citation type="journal article" date="2014" name="Genome Announc.">
        <title>Draft Genome Sequence of Xylella fastidiosa Pear Leaf Scorch Strain in Taiwan.</title>
        <authorList>
            <person name="Su C.C."/>
            <person name="Deng W.L."/>
            <person name="Jan F.J."/>
            <person name="Chang C.J."/>
            <person name="Huang H."/>
            <person name="Chen J."/>
        </authorList>
    </citation>
    <scope>NUCLEOTIDE SEQUENCE [LARGE SCALE GENOMIC DNA]</scope>
    <source>
        <strain evidence="1 2">PLS229</strain>
    </source>
</reference>
<accession>Z9JMF2</accession>
<sequence length="103" mass="10951">MSETSGVAGHHPALQIAVGEIAQVCGVALVGQGSHVEAEFGRLQQGNLTEVVTNISFEGGEATALASAFSTEICIPATSCPRNLTNQDTLKYVYRGFTRSRYY</sequence>
<protein>
    <submittedName>
        <fullName evidence="1">Uncharacterized protein</fullName>
    </submittedName>
</protein>
<proteinExistence type="predicted"/>
<dbReference type="AlphaFoldDB" id="Z9JMF2"/>
<gene>
    <name evidence="1" type="ORF">AF72_03435</name>
</gene>
<evidence type="ECO:0000313" key="2">
    <source>
        <dbReference type="Proteomes" id="UP000020406"/>
    </source>
</evidence>
<evidence type="ECO:0000313" key="1">
    <source>
        <dbReference type="EMBL" id="EWS78947.1"/>
    </source>
</evidence>
<name>Z9JMF2_9GAMM</name>
<dbReference type="Proteomes" id="UP000020406">
    <property type="component" value="Unassembled WGS sequence"/>
</dbReference>
<dbReference type="EMBL" id="JDSQ01000004">
    <property type="protein sequence ID" value="EWS78947.1"/>
    <property type="molecule type" value="Genomic_DNA"/>
</dbReference>